<accession>A0ACB9LKY4</accession>
<keyword evidence="2" id="KW-1185">Reference proteome</keyword>
<dbReference type="EMBL" id="CM042890">
    <property type="protein sequence ID" value="KAI4312046.1"/>
    <property type="molecule type" value="Genomic_DNA"/>
</dbReference>
<evidence type="ECO:0000313" key="1">
    <source>
        <dbReference type="EMBL" id="KAI4312046.1"/>
    </source>
</evidence>
<evidence type="ECO:0000313" key="2">
    <source>
        <dbReference type="Proteomes" id="UP001057402"/>
    </source>
</evidence>
<gene>
    <name evidence="1" type="ORF">MLD38_036902</name>
</gene>
<organism evidence="1 2">
    <name type="scientific">Melastoma candidum</name>
    <dbReference type="NCBI Taxonomy" id="119954"/>
    <lineage>
        <taxon>Eukaryota</taxon>
        <taxon>Viridiplantae</taxon>
        <taxon>Streptophyta</taxon>
        <taxon>Embryophyta</taxon>
        <taxon>Tracheophyta</taxon>
        <taxon>Spermatophyta</taxon>
        <taxon>Magnoliopsida</taxon>
        <taxon>eudicotyledons</taxon>
        <taxon>Gunneridae</taxon>
        <taxon>Pentapetalae</taxon>
        <taxon>rosids</taxon>
        <taxon>malvids</taxon>
        <taxon>Myrtales</taxon>
        <taxon>Melastomataceae</taxon>
        <taxon>Melastomatoideae</taxon>
        <taxon>Melastomateae</taxon>
        <taxon>Melastoma</taxon>
    </lineage>
</organism>
<name>A0ACB9LKY4_9MYRT</name>
<proteinExistence type="predicted"/>
<protein>
    <submittedName>
        <fullName evidence="1">Uncharacterized protein</fullName>
    </submittedName>
</protein>
<reference evidence="2" key="1">
    <citation type="journal article" date="2023" name="Front. Plant Sci.">
        <title>Chromosomal-level genome assembly of Melastoma candidum provides insights into trichome evolution.</title>
        <authorList>
            <person name="Zhong Y."/>
            <person name="Wu W."/>
            <person name="Sun C."/>
            <person name="Zou P."/>
            <person name="Liu Y."/>
            <person name="Dai S."/>
            <person name="Zhou R."/>
        </authorList>
    </citation>
    <scope>NUCLEOTIDE SEQUENCE [LARGE SCALE GENOMIC DNA]</scope>
</reference>
<dbReference type="Proteomes" id="UP001057402">
    <property type="component" value="Chromosome 11"/>
</dbReference>
<comment type="caution">
    <text evidence="1">The sequence shown here is derived from an EMBL/GenBank/DDBJ whole genome shotgun (WGS) entry which is preliminary data.</text>
</comment>
<sequence>MAPEYITQGQFSIKSDVFSFGVLVLETVSGRRNLDFQVGEHREVLISRVWRNWCEGKISSIIDPLVKTGYTLDIVRCIHIGLLCVQEDLAIRPTMASIILMLIRHSTTLPVPKQPAFLTASQILPEPGNTSDTLRRNNTESSTGSYLSSELSHTKPYPPMHTFGTGIVPPETNWDVFKNVLKQLLDDLGSQAASGGLRKYAQDSRPVDLYTLYAAVMCSPDLSDQQCSDCLVTVTRDLNLGCVEGYVWAPSCQVTYNNSRFFNPIAAPFPSPPPETGNKCSSNVWAAVGFSIALAVLIGVSVFLTLKWMRNQSPESRPGIIIFYTLNRVTWGCDFTPSNSFDLAGTLTRFHFRDEDEAADEVILQSLRYT</sequence>